<sequence>MLLDNRYNELTHAIIGCSMAVHRMLGSGFQEAVYQRSLAIEMEQAKLLFAREVEVPIYYKGIDVGSSRIDFLVQNTVLVELKALHELNQNHFAQTINYLEAFQLEVGLLINFGEPSLRYKRFLKNQPRSLSL</sequence>
<comment type="caution">
    <text evidence="1">The sequence shown here is derived from an EMBL/GenBank/DDBJ whole genome shotgun (WGS) entry which is preliminary data.</text>
</comment>
<dbReference type="Pfam" id="PF13366">
    <property type="entry name" value="PDDEXK_3"/>
    <property type="match status" value="1"/>
</dbReference>
<reference evidence="1 2" key="1">
    <citation type="submission" date="2019-08" db="EMBL/GenBank/DDBJ databases">
        <authorList>
            <person name="Seo M.-J."/>
        </authorList>
    </citation>
    <scope>NUCLEOTIDE SEQUENCE [LARGE SCALE GENOMIC DNA]</scope>
    <source>
        <strain evidence="1 2">KIGAM108</strain>
    </source>
</reference>
<dbReference type="Proteomes" id="UP000322791">
    <property type="component" value="Unassembled WGS sequence"/>
</dbReference>
<proteinExistence type="predicted"/>
<organism evidence="1 2">
    <name type="scientific">Hymenobacter lutimineralis</name>
    <dbReference type="NCBI Taxonomy" id="2606448"/>
    <lineage>
        <taxon>Bacteria</taxon>
        <taxon>Pseudomonadati</taxon>
        <taxon>Bacteroidota</taxon>
        <taxon>Cytophagia</taxon>
        <taxon>Cytophagales</taxon>
        <taxon>Hymenobacteraceae</taxon>
        <taxon>Hymenobacter</taxon>
    </lineage>
</organism>
<dbReference type="NCBIfam" id="TIGR04256">
    <property type="entry name" value="GxxExxY"/>
    <property type="match status" value="1"/>
</dbReference>
<dbReference type="RefSeq" id="WP_149072388.1">
    <property type="nucleotide sequence ID" value="NZ_VTHL01000023.1"/>
</dbReference>
<evidence type="ECO:0000313" key="1">
    <source>
        <dbReference type="EMBL" id="TYZ06577.1"/>
    </source>
</evidence>
<accession>A0A5D6UTZ6</accession>
<evidence type="ECO:0000313" key="2">
    <source>
        <dbReference type="Proteomes" id="UP000322791"/>
    </source>
</evidence>
<gene>
    <name evidence="1" type="ORF">FY528_17850</name>
</gene>
<dbReference type="InterPro" id="IPR026350">
    <property type="entry name" value="GxxExxY"/>
</dbReference>
<name>A0A5D6UTZ6_9BACT</name>
<dbReference type="EMBL" id="VTHL01000023">
    <property type="protein sequence ID" value="TYZ06577.1"/>
    <property type="molecule type" value="Genomic_DNA"/>
</dbReference>
<keyword evidence="2" id="KW-1185">Reference proteome</keyword>
<protein>
    <submittedName>
        <fullName evidence="1">GxxExxY protein</fullName>
    </submittedName>
</protein>
<dbReference type="AlphaFoldDB" id="A0A5D6UTZ6"/>